<feature type="domain" description="Metalloprotease TldD/E C-terminal" evidence="1">
    <location>
        <begin position="229"/>
        <end position="438"/>
    </location>
</feature>
<name>A0ABY3PNQ1_9CYAN</name>
<dbReference type="Pfam" id="PF19289">
    <property type="entry name" value="PmbA_TldD_3rd"/>
    <property type="match status" value="1"/>
</dbReference>
<sequence>MTLYAFPTEMASEEQALELIEQVIARSEAEGVFVALASGEEALSRFCGNQMSQNVNQERCSISITSSFGSRSATATVTSDDPSAIEAALRSCETLARIAPEDPEWMPLLEPQTYDDRQAAFDEETAACSPLQRGRLVQRVCRAAAAAGVDGAGTLATESRLRAVGNSRGLRTVGRSTTASFGFTARTCGASSWGERTAWNIGALNCDEVAEELIERARRAHTPRTVEPGLYPVILHPAALAELLAWVGWNLDARAADEGRSFMSRPDGGTRLGEAMFSPLVHLERNAAHPLLQSAPFLPDGQPNRPLTLIREGVPERLHHSRYWAARKGCTPTGAFLPLVMAGSEASVADLVSRTERGVLVHRAWYVRAISPRELTVTGMTRDGTFWIEDGQIAYPIHNLRFNQSLPRLLRDIDALGAAERYGPRVVPAVRCSAFRFTSVTDSV</sequence>
<dbReference type="SUPFAM" id="SSF111283">
    <property type="entry name" value="Putative modulator of DNA gyrase, PmbA/TldD"/>
    <property type="match status" value="1"/>
</dbReference>
<gene>
    <name evidence="2" type="ORF">ISF26_03025</name>
</gene>
<proteinExistence type="predicted"/>
<dbReference type="Gene3D" id="3.30.2290.10">
    <property type="entry name" value="PmbA/TldD superfamily"/>
    <property type="match status" value="1"/>
</dbReference>
<evidence type="ECO:0000313" key="2">
    <source>
        <dbReference type="EMBL" id="UFP95239.1"/>
    </source>
</evidence>
<reference evidence="2 3" key="1">
    <citation type="journal article" date="2021" name="Genome Biol. Evol.">
        <title>Complete Genome Sequencing of a Novel Gloeobacter Species from a Waterfall Cave in Mexico.</title>
        <authorList>
            <person name="Saw J.H."/>
            <person name="Cardona T."/>
            <person name="Montejano G."/>
        </authorList>
    </citation>
    <scope>NUCLEOTIDE SEQUENCE [LARGE SCALE GENOMIC DNA]</scope>
    <source>
        <strain evidence="2">MG652769</strain>
    </source>
</reference>
<dbReference type="RefSeq" id="WP_230842465.1">
    <property type="nucleotide sequence ID" value="NZ_CP063845.1"/>
</dbReference>
<evidence type="ECO:0000259" key="1">
    <source>
        <dbReference type="Pfam" id="PF19289"/>
    </source>
</evidence>
<accession>A0ABY3PNQ1</accession>
<keyword evidence="3" id="KW-1185">Reference proteome</keyword>
<dbReference type="PANTHER" id="PTHR43666:SF1">
    <property type="entry name" value="CONSERVED PROTEIN"/>
    <property type="match status" value="1"/>
</dbReference>
<evidence type="ECO:0000313" key="3">
    <source>
        <dbReference type="Proteomes" id="UP001054846"/>
    </source>
</evidence>
<dbReference type="InterPro" id="IPR035068">
    <property type="entry name" value="TldD/PmbA_N"/>
</dbReference>
<dbReference type="Proteomes" id="UP001054846">
    <property type="component" value="Chromosome"/>
</dbReference>
<dbReference type="InterPro" id="IPR036059">
    <property type="entry name" value="TldD/PmbA_sf"/>
</dbReference>
<organism evidence="2 3">
    <name type="scientific">Gloeobacter morelensis MG652769</name>
    <dbReference type="NCBI Taxonomy" id="2781736"/>
    <lineage>
        <taxon>Bacteria</taxon>
        <taxon>Bacillati</taxon>
        <taxon>Cyanobacteriota</taxon>
        <taxon>Cyanophyceae</taxon>
        <taxon>Gloeobacterales</taxon>
        <taxon>Gloeobacteraceae</taxon>
        <taxon>Gloeobacter</taxon>
        <taxon>Gloeobacter morelensis</taxon>
    </lineage>
</organism>
<dbReference type="InterPro" id="IPR045569">
    <property type="entry name" value="Metalloprtase-TldD/E_C"/>
</dbReference>
<dbReference type="PANTHER" id="PTHR43666">
    <property type="entry name" value="TLDD PROTEIN"/>
    <property type="match status" value="1"/>
</dbReference>
<protein>
    <submittedName>
        <fullName evidence="2">TldD/PmbA family protein</fullName>
    </submittedName>
</protein>
<dbReference type="EMBL" id="CP063845">
    <property type="protein sequence ID" value="UFP95239.1"/>
    <property type="molecule type" value="Genomic_DNA"/>
</dbReference>